<evidence type="ECO:0000313" key="1">
    <source>
        <dbReference type="EMBL" id="JAG23557.1"/>
    </source>
</evidence>
<gene>
    <name evidence="1" type="ORF">CM83_20307</name>
</gene>
<reference evidence="1" key="2">
    <citation type="submission" date="2014-07" db="EMBL/GenBank/DDBJ databases">
        <authorList>
            <person name="Hull J."/>
        </authorList>
    </citation>
    <scope>NUCLEOTIDE SEQUENCE</scope>
</reference>
<reference evidence="1" key="1">
    <citation type="journal article" date="2014" name="PLoS ONE">
        <title>Transcriptome-Based Identification of ABC Transporters in the Western Tarnished Plant Bug Lygus hesperus.</title>
        <authorList>
            <person name="Hull J.J."/>
            <person name="Chaney K."/>
            <person name="Geib S.M."/>
            <person name="Fabrick J.A."/>
            <person name="Brent C.S."/>
            <person name="Walsh D."/>
            <person name="Lavine L.C."/>
        </authorList>
    </citation>
    <scope>NUCLEOTIDE SEQUENCE</scope>
</reference>
<dbReference type="AlphaFoldDB" id="A0A0A9XS41"/>
<accession>A0A0A9XS41</accession>
<sequence>MYTGVEYFVPRRMETPSDIRDELPVWLLNEYYVHVFSVLVNTFATESMESVPFAEATTHTQSLCATVQSTLHFLVFAYIDMLFGEELHISTFSTLSPLNLLLYCRNLRPPPTTPHSD</sequence>
<name>A0A0A9XS41_LYGHE</name>
<organism evidence="1">
    <name type="scientific">Lygus hesperus</name>
    <name type="common">Western plant bug</name>
    <dbReference type="NCBI Taxonomy" id="30085"/>
    <lineage>
        <taxon>Eukaryota</taxon>
        <taxon>Metazoa</taxon>
        <taxon>Ecdysozoa</taxon>
        <taxon>Arthropoda</taxon>
        <taxon>Hexapoda</taxon>
        <taxon>Insecta</taxon>
        <taxon>Pterygota</taxon>
        <taxon>Neoptera</taxon>
        <taxon>Paraneoptera</taxon>
        <taxon>Hemiptera</taxon>
        <taxon>Heteroptera</taxon>
        <taxon>Panheteroptera</taxon>
        <taxon>Cimicomorpha</taxon>
        <taxon>Miridae</taxon>
        <taxon>Mirini</taxon>
        <taxon>Lygus</taxon>
    </lineage>
</organism>
<protein>
    <submittedName>
        <fullName evidence="1">Uncharacterized protein</fullName>
    </submittedName>
</protein>
<proteinExistence type="predicted"/>
<dbReference type="EMBL" id="GBHO01020047">
    <property type="protein sequence ID" value="JAG23557.1"/>
    <property type="molecule type" value="Transcribed_RNA"/>
</dbReference>